<keyword evidence="2" id="KW-1185">Reference proteome</keyword>
<dbReference type="GeneID" id="54407873"/>
<dbReference type="OrthoDB" id="3775350at2759"/>
<dbReference type="AlphaFoldDB" id="A0A6A6AP78"/>
<protein>
    <submittedName>
        <fullName evidence="1">Uncharacterized protein</fullName>
    </submittedName>
</protein>
<dbReference type="Proteomes" id="UP000799771">
    <property type="component" value="Unassembled WGS sequence"/>
</dbReference>
<evidence type="ECO:0000313" key="2">
    <source>
        <dbReference type="Proteomes" id="UP000799771"/>
    </source>
</evidence>
<proteinExistence type="predicted"/>
<organism evidence="1 2">
    <name type="scientific">Dothidotthia symphoricarpi CBS 119687</name>
    <dbReference type="NCBI Taxonomy" id="1392245"/>
    <lineage>
        <taxon>Eukaryota</taxon>
        <taxon>Fungi</taxon>
        <taxon>Dikarya</taxon>
        <taxon>Ascomycota</taxon>
        <taxon>Pezizomycotina</taxon>
        <taxon>Dothideomycetes</taxon>
        <taxon>Pleosporomycetidae</taxon>
        <taxon>Pleosporales</taxon>
        <taxon>Dothidotthiaceae</taxon>
        <taxon>Dothidotthia</taxon>
    </lineage>
</organism>
<dbReference type="RefSeq" id="XP_033527987.1">
    <property type="nucleotide sequence ID" value="XM_033667441.1"/>
</dbReference>
<sequence>MSTPPPLLQDPYALAYRYTEYMNQYPRRRREKCNPYYEKLLANQPDPKPEATDDRSRAIRYAKEHYECFYEIRDIRRIVVWLERDAMGSRC</sequence>
<dbReference type="EMBL" id="ML977499">
    <property type="protein sequence ID" value="KAF2133600.1"/>
    <property type="molecule type" value="Genomic_DNA"/>
</dbReference>
<gene>
    <name evidence="1" type="ORF">P153DRAFT_363764</name>
</gene>
<name>A0A6A6AP78_9PLEO</name>
<evidence type="ECO:0000313" key="1">
    <source>
        <dbReference type="EMBL" id="KAF2133600.1"/>
    </source>
</evidence>
<accession>A0A6A6AP78</accession>
<reference evidence="1" key="1">
    <citation type="journal article" date="2020" name="Stud. Mycol.">
        <title>101 Dothideomycetes genomes: a test case for predicting lifestyles and emergence of pathogens.</title>
        <authorList>
            <person name="Haridas S."/>
            <person name="Albert R."/>
            <person name="Binder M."/>
            <person name="Bloem J."/>
            <person name="Labutti K."/>
            <person name="Salamov A."/>
            <person name="Andreopoulos B."/>
            <person name="Baker S."/>
            <person name="Barry K."/>
            <person name="Bills G."/>
            <person name="Bluhm B."/>
            <person name="Cannon C."/>
            <person name="Castanera R."/>
            <person name="Culley D."/>
            <person name="Daum C."/>
            <person name="Ezra D."/>
            <person name="Gonzalez J."/>
            <person name="Henrissat B."/>
            <person name="Kuo A."/>
            <person name="Liang C."/>
            <person name="Lipzen A."/>
            <person name="Lutzoni F."/>
            <person name="Magnuson J."/>
            <person name="Mondo S."/>
            <person name="Nolan M."/>
            <person name="Ohm R."/>
            <person name="Pangilinan J."/>
            <person name="Park H.-J."/>
            <person name="Ramirez L."/>
            <person name="Alfaro M."/>
            <person name="Sun H."/>
            <person name="Tritt A."/>
            <person name="Yoshinaga Y."/>
            <person name="Zwiers L.-H."/>
            <person name="Turgeon B."/>
            <person name="Goodwin S."/>
            <person name="Spatafora J."/>
            <person name="Crous P."/>
            <person name="Grigoriev I."/>
        </authorList>
    </citation>
    <scope>NUCLEOTIDE SEQUENCE</scope>
    <source>
        <strain evidence="1">CBS 119687</strain>
    </source>
</reference>